<dbReference type="EMBL" id="SFCI01000005">
    <property type="protein sequence ID" value="TFY83882.1"/>
    <property type="molecule type" value="Genomic_DNA"/>
</dbReference>
<dbReference type="InterPro" id="IPR000210">
    <property type="entry name" value="BTB/POZ_dom"/>
</dbReference>
<dbReference type="Gene3D" id="3.30.710.10">
    <property type="entry name" value="Potassium Channel Kv1.1, Chain A"/>
    <property type="match status" value="1"/>
</dbReference>
<dbReference type="Pfam" id="PF00651">
    <property type="entry name" value="BTB"/>
    <property type="match status" value="1"/>
</dbReference>
<reference evidence="2 3" key="1">
    <citation type="submission" date="2019-02" db="EMBL/GenBank/DDBJ databases">
        <title>Genome sequencing of the rare red list fungi Hericium alpestre (H. flagellum).</title>
        <authorList>
            <person name="Buettner E."/>
            <person name="Kellner H."/>
        </authorList>
    </citation>
    <scope>NUCLEOTIDE SEQUENCE [LARGE SCALE GENOMIC DNA]</scope>
    <source>
        <strain evidence="2 3">DSM 108284</strain>
    </source>
</reference>
<organism evidence="2 3">
    <name type="scientific">Hericium alpestre</name>
    <dbReference type="NCBI Taxonomy" id="135208"/>
    <lineage>
        <taxon>Eukaryota</taxon>
        <taxon>Fungi</taxon>
        <taxon>Dikarya</taxon>
        <taxon>Basidiomycota</taxon>
        <taxon>Agaricomycotina</taxon>
        <taxon>Agaricomycetes</taxon>
        <taxon>Russulales</taxon>
        <taxon>Hericiaceae</taxon>
        <taxon>Hericium</taxon>
    </lineage>
</organism>
<sequence length="244" mass="27380">MPPFDDTNADIVLRSCDQVNFFVYKNILLIASSVFKDMFSLPQPTVAPDSSPVKSEPISQPITEVAEDAKTLDFILRCVYPVEEPELQQSDIYLVLEAGRKYDIKGAVKAAEAAMLALMDKNALAAFALAVQFQMEHICAIGARRLLKQELMEIRSSSSSEVSYISARPIRKLLQYHGVALKGRSWGPCCQKDERSDWFAHQDVWDHLKEAEETLPLCPHSEAMLSPWWPIDVSCESRSSDSRG</sequence>
<dbReference type="SUPFAM" id="SSF54695">
    <property type="entry name" value="POZ domain"/>
    <property type="match status" value="1"/>
</dbReference>
<keyword evidence="3" id="KW-1185">Reference proteome</keyword>
<evidence type="ECO:0000259" key="1">
    <source>
        <dbReference type="SMART" id="SM00225"/>
    </source>
</evidence>
<protein>
    <recommendedName>
        <fullName evidence="1">BTB domain-containing protein</fullName>
    </recommendedName>
</protein>
<dbReference type="OrthoDB" id="3357985at2759"/>
<dbReference type="AlphaFoldDB" id="A0A4Z0A9Y3"/>
<dbReference type="SMART" id="SM00225">
    <property type="entry name" value="BTB"/>
    <property type="match status" value="1"/>
</dbReference>
<feature type="domain" description="BTB" evidence="1">
    <location>
        <begin position="9"/>
        <end position="119"/>
    </location>
</feature>
<proteinExistence type="predicted"/>
<name>A0A4Z0A9Y3_9AGAM</name>
<gene>
    <name evidence="2" type="ORF">EWM64_g136</name>
</gene>
<evidence type="ECO:0000313" key="2">
    <source>
        <dbReference type="EMBL" id="TFY83882.1"/>
    </source>
</evidence>
<dbReference type="InterPro" id="IPR011333">
    <property type="entry name" value="SKP1/BTB/POZ_sf"/>
</dbReference>
<dbReference type="Proteomes" id="UP000298061">
    <property type="component" value="Unassembled WGS sequence"/>
</dbReference>
<comment type="caution">
    <text evidence="2">The sequence shown here is derived from an EMBL/GenBank/DDBJ whole genome shotgun (WGS) entry which is preliminary data.</text>
</comment>
<evidence type="ECO:0000313" key="3">
    <source>
        <dbReference type="Proteomes" id="UP000298061"/>
    </source>
</evidence>
<accession>A0A4Z0A9Y3</accession>